<name>A0ABV8JAA0_9ACTN</name>
<dbReference type="RefSeq" id="WP_378072836.1">
    <property type="nucleotide sequence ID" value="NZ_JBHSBL010000029.1"/>
</dbReference>
<gene>
    <name evidence="1" type="ORF">ACFO0C_44125</name>
</gene>
<organism evidence="1 2">
    <name type="scientific">Actinoplanes subglobosus</name>
    <dbReference type="NCBI Taxonomy" id="1547892"/>
    <lineage>
        <taxon>Bacteria</taxon>
        <taxon>Bacillati</taxon>
        <taxon>Actinomycetota</taxon>
        <taxon>Actinomycetes</taxon>
        <taxon>Micromonosporales</taxon>
        <taxon>Micromonosporaceae</taxon>
        <taxon>Actinoplanes</taxon>
    </lineage>
</organism>
<protein>
    <submittedName>
        <fullName evidence="1">Uncharacterized protein</fullName>
    </submittedName>
</protein>
<evidence type="ECO:0000313" key="1">
    <source>
        <dbReference type="EMBL" id="MFC4071965.1"/>
    </source>
</evidence>
<comment type="caution">
    <text evidence="1">The sequence shown here is derived from an EMBL/GenBank/DDBJ whole genome shotgun (WGS) entry which is preliminary data.</text>
</comment>
<keyword evidence="2" id="KW-1185">Reference proteome</keyword>
<accession>A0ABV8JAA0</accession>
<reference evidence="2" key="1">
    <citation type="journal article" date="2019" name="Int. J. Syst. Evol. Microbiol.">
        <title>The Global Catalogue of Microorganisms (GCM) 10K type strain sequencing project: providing services to taxonomists for standard genome sequencing and annotation.</title>
        <authorList>
            <consortium name="The Broad Institute Genomics Platform"/>
            <consortium name="The Broad Institute Genome Sequencing Center for Infectious Disease"/>
            <person name="Wu L."/>
            <person name="Ma J."/>
        </authorList>
    </citation>
    <scope>NUCLEOTIDE SEQUENCE [LARGE SCALE GENOMIC DNA]</scope>
    <source>
        <strain evidence="2">TBRC 5832</strain>
    </source>
</reference>
<sequence>MLACDLLVAGVSGDVVAALAAESARTLSADDANRRLAPVTTELGLAEPDLATAVDLIAADTCRSSTEASPRRWELTACTWWDMTAVRCPQSRSLIGAGF</sequence>
<dbReference type="EMBL" id="JBHSBL010000029">
    <property type="protein sequence ID" value="MFC4071965.1"/>
    <property type="molecule type" value="Genomic_DNA"/>
</dbReference>
<evidence type="ECO:0000313" key="2">
    <source>
        <dbReference type="Proteomes" id="UP001595867"/>
    </source>
</evidence>
<dbReference type="Proteomes" id="UP001595867">
    <property type="component" value="Unassembled WGS sequence"/>
</dbReference>
<proteinExistence type="predicted"/>